<dbReference type="Gene3D" id="2.60.120.260">
    <property type="entry name" value="Galactose-binding domain-like"/>
    <property type="match status" value="1"/>
</dbReference>
<dbReference type="PROSITE" id="PS51469">
    <property type="entry name" value="SUN"/>
    <property type="match status" value="1"/>
</dbReference>
<dbReference type="PANTHER" id="PTHR12911">
    <property type="entry name" value="SAD1/UNC-84-LIKE PROTEIN-RELATED"/>
    <property type="match status" value="1"/>
</dbReference>
<comment type="subcellular location">
    <subcellularLocation>
        <location evidence="1">Membrane</location>
    </subcellularLocation>
</comment>
<keyword evidence="2" id="KW-0812">Transmembrane</keyword>
<dbReference type="Pfam" id="PF07738">
    <property type="entry name" value="Sad1_UNC"/>
    <property type="match status" value="1"/>
</dbReference>
<reference evidence="6 7" key="1">
    <citation type="journal article" date="2024" name="bioRxiv">
        <title>A reference genome for Trichogramma kaykai: A tiny desert-dwelling parasitoid wasp with competing sex-ratio distorters.</title>
        <authorList>
            <person name="Culotta J."/>
            <person name="Lindsey A.R."/>
        </authorList>
    </citation>
    <scope>NUCLEOTIDE SEQUENCE [LARGE SCALE GENOMIC DNA]</scope>
    <source>
        <strain evidence="6 7">KSX58</strain>
    </source>
</reference>
<accession>A0ABD2W886</accession>
<evidence type="ECO:0000259" key="5">
    <source>
        <dbReference type="PROSITE" id="PS51469"/>
    </source>
</evidence>
<evidence type="ECO:0000256" key="4">
    <source>
        <dbReference type="ARBA" id="ARBA00023136"/>
    </source>
</evidence>
<evidence type="ECO:0000256" key="2">
    <source>
        <dbReference type="ARBA" id="ARBA00022692"/>
    </source>
</evidence>
<dbReference type="Proteomes" id="UP001627154">
    <property type="component" value="Unassembled WGS sequence"/>
</dbReference>
<dbReference type="InterPro" id="IPR012919">
    <property type="entry name" value="SUN_dom"/>
</dbReference>
<dbReference type="GO" id="GO:0016020">
    <property type="term" value="C:membrane"/>
    <property type="evidence" value="ECO:0007669"/>
    <property type="project" value="UniProtKB-SubCell"/>
</dbReference>
<dbReference type="GO" id="GO:0005635">
    <property type="term" value="C:nuclear envelope"/>
    <property type="evidence" value="ECO:0007669"/>
    <property type="project" value="UniProtKB-ARBA"/>
</dbReference>
<dbReference type="InterPro" id="IPR045119">
    <property type="entry name" value="SUN1-5"/>
</dbReference>
<organism evidence="6 7">
    <name type="scientific">Trichogramma kaykai</name>
    <dbReference type="NCBI Taxonomy" id="54128"/>
    <lineage>
        <taxon>Eukaryota</taxon>
        <taxon>Metazoa</taxon>
        <taxon>Ecdysozoa</taxon>
        <taxon>Arthropoda</taxon>
        <taxon>Hexapoda</taxon>
        <taxon>Insecta</taxon>
        <taxon>Pterygota</taxon>
        <taxon>Neoptera</taxon>
        <taxon>Endopterygota</taxon>
        <taxon>Hymenoptera</taxon>
        <taxon>Apocrita</taxon>
        <taxon>Proctotrupomorpha</taxon>
        <taxon>Chalcidoidea</taxon>
        <taxon>Trichogrammatidae</taxon>
        <taxon>Trichogramma</taxon>
    </lineage>
</organism>
<dbReference type="EMBL" id="JBJJXI010000123">
    <property type="protein sequence ID" value="KAL3389275.1"/>
    <property type="molecule type" value="Genomic_DNA"/>
</dbReference>
<protein>
    <recommendedName>
        <fullName evidence="5">SUN domain-containing protein</fullName>
    </recommendedName>
</protein>
<comment type="caution">
    <text evidence="6">The sequence shown here is derived from an EMBL/GenBank/DDBJ whole genome shotgun (WGS) entry which is preliminary data.</text>
</comment>
<evidence type="ECO:0000313" key="7">
    <source>
        <dbReference type="Proteomes" id="UP001627154"/>
    </source>
</evidence>
<evidence type="ECO:0000256" key="1">
    <source>
        <dbReference type="ARBA" id="ARBA00004370"/>
    </source>
</evidence>
<dbReference type="AlphaFoldDB" id="A0ABD2W886"/>
<feature type="domain" description="SUN" evidence="5">
    <location>
        <begin position="100"/>
        <end position="261"/>
    </location>
</feature>
<dbReference type="PANTHER" id="PTHR12911:SF8">
    <property type="entry name" value="KLAROID PROTEIN-RELATED"/>
    <property type="match status" value="1"/>
</dbReference>
<keyword evidence="4" id="KW-0472">Membrane</keyword>
<name>A0ABD2W886_9HYME</name>
<sequence length="265" mass="30141">MAPNCNCNKINFFAAVILFFYIAIHNQAEIFDSEDGEILQLDDKSRFIDFHSTRKELIKMKTEVMNFEKSLQKMVNFINSNGSVQSNLSMADFASESVGGFVIDTPDTEPFSKVASTQLTIFGIPIWKHTFYSPRKIIQPWRQAGECWSFKGSHGKINIQLAMSINIDKVTMEHIPISASLTGKIDSAPKTFNILGEIGGKYVMIDTFMYDKNGLPSQTFILKHSEMKKIPFLRIILEIVSNWGNSEHTCIYRFKVHGKFSETNN</sequence>
<evidence type="ECO:0000313" key="6">
    <source>
        <dbReference type="EMBL" id="KAL3389275.1"/>
    </source>
</evidence>
<proteinExistence type="predicted"/>
<keyword evidence="7" id="KW-1185">Reference proteome</keyword>
<gene>
    <name evidence="6" type="ORF">TKK_015524</name>
</gene>
<keyword evidence="3" id="KW-1133">Transmembrane helix</keyword>
<evidence type="ECO:0000256" key="3">
    <source>
        <dbReference type="ARBA" id="ARBA00022989"/>
    </source>
</evidence>